<name>A0A5J5EKX1_9PEZI</name>
<feature type="region of interest" description="Disordered" evidence="1">
    <location>
        <begin position="1"/>
        <end position="38"/>
    </location>
</feature>
<protein>
    <submittedName>
        <fullName evidence="2">Uncharacterized protein</fullName>
    </submittedName>
</protein>
<comment type="caution">
    <text evidence="2">The sequence shown here is derived from an EMBL/GenBank/DDBJ whole genome shotgun (WGS) entry which is preliminary data.</text>
</comment>
<feature type="compositionally biased region" description="Low complexity" evidence="1">
    <location>
        <begin position="29"/>
        <end position="38"/>
    </location>
</feature>
<dbReference type="Proteomes" id="UP000326924">
    <property type="component" value="Unassembled WGS sequence"/>
</dbReference>
<evidence type="ECO:0000256" key="1">
    <source>
        <dbReference type="SAM" id="MobiDB-lite"/>
    </source>
</evidence>
<dbReference type="InParanoid" id="A0A5J5EKX1"/>
<dbReference type="EMBL" id="VXIS01000270">
    <property type="protein sequence ID" value="KAA8895368.1"/>
    <property type="molecule type" value="Genomic_DNA"/>
</dbReference>
<gene>
    <name evidence="2" type="ORF">FN846DRAFT_969988</name>
</gene>
<evidence type="ECO:0000313" key="3">
    <source>
        <dbReference type="Proteomes" id="UP000326924"/>
    </source>
</evidence>
<feature type="compositionally biased region" description="Acidic residues" evidence="1">
    <location>
        <begin position="10"/>
        <end position="19"/>
    </location>
</feature>
<evidence type="ECO:0000313" key="2">
    <source>
        <dbReference type="EMBL" id="KAA8895368.1"/>
    </source>
</evidence>
<dbReference type="AlphaFoldDB" id="A0A5J5EKX1"/>
<sequence length="483" mass="55313">MPPNNVTWAFDDDAMDTDEQNLSATESETGQASDTQQIQQAQTVATTVNHQINHHSTAQGLASQPEDDREILISFFLRSEIKAVSRNIGRIKSDATQELASAEFNRIEAVYRATIIELRRKPEYLQASEDEKSWMFQDWEEEYEMLLNNLFWLLRKEYCVTTNLKLLARTDTGLDGPGTDRYRRRQEPIGTVFIPAYKFQGYYPLLLQEMHRRHVALRNKPPTSNITDGYNPRHDLVFKKFNYTLTKLRKKLGLCGTSSQRSLQDRIWKNFRRDVRLVIAEHSFRSIKKSEEPGRLHSETLFLGRKIIFDHQELWEATGSSLKTIEEMAYWLVTYEASLTGRAAGFSSEDDEGEARTSTPRPVRRTTRPGLPSNRRGRDEFDDEDTPGPSKKRKNSTTTADKEAPPKQYLPGMGVLGVGKVTSPGKKVGVALTKWREAFELKGLQLEAERKLLEANEMQAKVTEKALQYQEKFGEAHDSKGFP</sequence>
<accession>A0A5J5EKX1</accession>
<feature type="region of interest" description="Disordered" evidence="1">
    <location>
        <begin position="345"/>
        <end position="415"/>
    </location>
</feature>
<reference evidence="2 3" key="1">
    <citation type="submission" date="2019-09" db="EMBL/GenBank/DDBJ databases">
        <title>Draft genome of the ectomycorrhizal ascomycete Sphaerosporella brunnea.</title>
        <authorList>
            <consortium name="DOE Joint Genome Institute"/>
            <person name="Benucci G.M."/>
            <person name="Marozzi G."/>
            <person name="Antonielli L."/>
            <person name="Sanchez S."/>
            <person name="Marco P."/>
            <person name="Wang X."/>
            <person name="Falini L.B."/>
            <person name="Barry K."/>
            <person name="Haridas S."/>
            <person name="Lipzen A."/>
            <person name="Labutti K."/>
            <person name="Grigoriev I.V."/>
            <person name="Murat C."/>
            <person name="Martin F."/>
            <person name="Albertini E."/>
            <person name="Donnini D."/>
            <person name="Bonito G."/>
        </authorList>
    </citation>
    <scope>NUCLEOTIDE SEQUENCE [LARGE SCALE GENOMIC DNA]</scope>
    <source>
        <strain evidence="2 3">Sb_GMNB300</strain>
    </source>
</reference>
<keyword evidence="3" id="KW-1185">Reference proteome</keyword>
<proteinExistence type="predicted"/>
<organism evidence="2 3">
    <name type="scientific">Sphaerosporella brunnea</name>
    <dbReference type="NCBI Taxonomy" id="1250544"/>
    <lineage>
        <taxon>Eukaryota</taxon>
        <taxon>Fungi</taxon>
        <taxon>Dikarya</taxon>
        <taxon>Ascomycota</taxon>
        <taxon>Pezizomycotina</taxon>
        <taxon>Pezizomycetes</taxon>
        <taxon>Pezizales</taxon>
        <taxon>Pyronemataceae</taxon>
        <taxon>Sphaerosporella</taxon>
    </lineage>
</organism>